<dbReference type="Pfam" id="PF17128">
    <property type="entry name" value="DUF5107"/>
    <property type="match status" value="1"/>
</dbReference>
<evidence type="ECO:0000259" key="1">
    <source>
        <dbReference type="Pfam" id="PF17128"/>
    </source>
</evidence>
<name>A0A094PSG7_9ZZZZ</name>
<comment type="caution">
    <text evidence="2">The sequence shown here is derived from an EMBL/GenBank/DDBJ whole genome shotgun (WGS) entry which is preliminary data.</text>
</comment>
<dbReference type="SUPFAM" id="SSF48452">
    <property type="entry name" value="TPR-like"/>
    <property type="match status" value="1"/>
</dbReference>
<dbReference type="InterPro" id="IPR014718">
    <property type="entry name" value="GH-type_carb-bd"/>
</dbReference>
<dbReference type="PROSITE" id="PS50005">
    <property type="entry name" value="TPR"/>
    <property type="match status" value="1"/>
</dbReference>
<dbReference type="AlphaFoldDB" id="A0A094PSG7"/>
<evidence type="ECO:0000313" key="2">
    <source>
        <dbReference type="EMBL" id="KGA14012.1"/>
    </source>
</evidence>
<feature type="domain" description="DUF5107" evidence="1">
    <location>
        <begin position="63"/>
        <end position="345"/>
    </location>
</feature>
<accession>A0A094PSG7</accession>
<dbReference type="InterPro" id="IPR033396">
    <property type="entry name" value="DUF5107"/>
</dbReference>
<dbReference type="GO" id="GO:0030246">
    <property type="term" value="F:carbohydrate binding"/>
    <property type="evidence" value="ECO:0007669"/>
    <property type="project" value="InterPro"/>
</dbReference>
<protein>
    <recommendedName>
        <fullName evidence="1">DUF5107 domain-containing protein</fullName>
    </recommendedName>
</protein>
<dbReference type="InterPro" id="IPR019734">
    <property type="entry name" value="TPR_rpt"/>
</dbReference>
<gene>
    <name evidence="2" type="ORF">GM50_20935</name>
</gene>
<dbReference type="EMBL" id="JNSK01000145">
    <property type="protein sequence ID" value="KGA14012.1"/>
    <property type="molecule type" value="Genomic_DNA"/>
</dbReference>
<dbReference type="Gene3D" id="1.25.40.10">
    <property type="entry name" value="Tetratricopeptide repeat domain"/>
    <property type="match status" value="1"/>
</dbReference>
<organism evidence="2">
    <name type="scientific">freshwater metagenome</name>
    <dbReference type="NCBI Taxonomy" id="449393"/>
    <lineage>
        <taxon>unclassified sequences</taxon>
        <taxon>metagenomes</taxon>
        <taxon>ecological metagenomes</taxon>
    </lineage>
</organism>
<dbReference type="InterPro" id="IPR011990">
    <property type="entry name" value="TPR-like_helical_dom_sf"/>
</dbReference>
<proteinExistence type="predicted"/>
<sequence>MDRQAKNQVSTSTLSIKSAELGGENPLPIFRNQKRDRSVKFLNEFSAEQTHLVGYETGEIYLPHRWQDRYTRELAQKDIETVVLENEYLRATFLPGLGGRLYSLFSKENEQELLFTNPILQFANLSILNAWFSGGIEWNMGQYGHTFGTCAPVHIAKLSDEAGNEFIRIYDYERTRNFYWAIDCHLPTGTKNLRVHVRIINDRSEATPMYWWTNIAVRETPKARVFGSTDEVIFVDQGFAGYGTGKLPYLPTVAETDLSFPQNFPFANEYFFQNPTSMKFPWESILYEDGHVFYERSTATLRYKKMFCWGNHVGGRGWQEFLSDSSSPHFSPYLELQAGLAPTQLHGYQMPANSEITFTQFFGSFDKSENQKLLNKEWSAAQIEIEEQIEEVIPQDLLDSENLRLERLTTKQPEEILFYGSNWGFLEQERRKSSGGEIPTGLRFEPSESAQIIDWIELLNTGTYPESDVTSTPTSWMVQKEWMPLLEKSRQNWLSALHIGNYHYEIGDREKAIESWRKSLQLNASPWALRNLAIAERDAENLSLALALYGEAISTFGAKLHDAFYEEYLQLLVKAENYEELWRIYAELLPTRVPSERIDLAAAKAALELGHFEFLAKIFTRTFAQIREGETTLVAIWFEHQAILEAQRLGVAVDDQLREQVRRSTRPPKNIDFRMIEL</sequence>
<reference evidence="2" key="1">
    <citation type="submission" date="2014-05" db="EMBL/GenBank/DDBJ databases">
        <title>Key roles for freshwater Actinobacteria revealed by deep metagenomic sequencing.</title>
        <authorList>
            <person name="Ghai R."/>
            <person name="Mizuno C.M."/>
            <person name="Picazo A."/>
            <person name="Camacho A."/>
            <person name="Rodriguez-Valera F."/>
        </authorList>
    </citation>
    <scope>NUCLEOTIDE SEQUENCE</scope>
</reference>
<dbReference type="Gene3D" id="2.70.98.10">
    <property type="match status" value="1"/>
</dbReference>